<feature type="non-terminal residue" evidence="2">
    <location>
        <position position="1"/>
    </location>
</feature>
<dbReference type="AlphaFoldDB" id="A0AAD5G4D3"/>
<keyword evidence="3" id="KW-1185">Reference proteome</keyword>
<evidence type="ECO:0000313" key="2">
    <source>
        <dbReference type="EMBL" id="KAI7728364.1"/>
    </source>
</evidence>
<gene>
    <name evidence="2" type="ORF">M8C21_015278</name>
</gene>
<dbReference type="Proteomes" id="UP001206925">
    <property type="component" value="Unassembled WGS sequence"/>
</dbReference>
<name>A0AAD5G4D3_AMBAR</name>
<evidence type="ECO:0000256" key="1">
    <source>
        <dbReference type="SAM" id="MobiDB-lite"/>
    </source>
</evidence>
<feature type="region of interest" description="Disordered" evidence="1">
    <location>
        <begin position="84"/>
        <end position="104"/>
    </location>
</feature>
<sequence length="159" mass="17959">GVLQPTFFVCYSRWYTLYDHASPQKKPCSVLSPRVSTKTHLISISCNSPPPTSHFSTKTTIGGDNHMQSTTVVVLNILCQERNHGKQKSNNNGNRGFHPLHPLGEWNASRKAKENKKKKLKPSRKGEAIFYRLGTCTLLYREDAPVPIYVPRTGFDQMT</sequence>
<reference evidence="2" key="1">
    <citation type="submission" date="2022-06" db="EMBL/GenBank/DDBJ databases">
        <title>Uncovering the hologenomic basis of an extraordinary plant invasion.</title>
        <authorList>
            <person name="Bieker V.C."/>
            <person name="Martin M.D."/>
            <person name="Gilbert T."/>
            <person name="Hodgins K."/>
            <person name="Battlay P."/>
            <person name="Petersen B."/>
            <person name="Wilson J."/>
        </authorList>
    </citation>
    <scope>NUCLEOTIDE SEQUENCE</scope>
    <source>
        <strain evidence="2">AA19_3_7</strain>
        <tissue evidence="2">Leaf</tissue>
    </source>
</reference>
<organism evidence="2 3">
    <name type="scientific">Ambrosia artemisiifolia</name>
    <name type="common">Common ragweed</name>
    <dbReference type="NCBI Taxonomy" id="4212"/>
    <lineage>
        <taxon>Eukaryota</taxon>
        <taxon>Viridiplantae</taxon>
        <taxon>Streptophyta</taxon>
        <taxon>Embryophyta</taxon>
        <taxon>Tracheophyta</taxon>
        <taxon>Spermatophyta</taxon>
        <taxon>Magnoliopsida</taxon>
        <taxon>eudicotyledons</taxon>
        <taxon>Gunneridae</taxon>
        <taxon>Pentapetalae</taxon>
        <taxon>asterids</taxon>
        <taxon>campanulids</taxon>
        <taxon>Asterales</taxon>
        <taxon>Asteraceae</taxon>
        <taxon>Asteroideae</taxon>
        <taxon>Heliantheae alliance</taxon>
        <taxon>Heliantheae</taxon>
        <taxon>Ambrosia</taxon>
    </lineage>
</organism>
<comment type="caution">
    <text evidence="2">The sequence shown here is derived from an EMBL/GenBank/DDBJ whole genome shotgun (WGS) entry which is preliminary data.</text>
</comment>
<evidence type="ECO:0000313" key="3">
    <source>
        <dbReference type="Proteomes" id="UP001206925"/>
    </source>
</evidence>
<dbReference type="EMBL" id="JAMZMK010011230">
    <property type="protein sequence ID" value="KAI7728364.1"/>
    <property type="molecule type" value="Genomic_DNA"/>
</dbReference>
<protein>
    <submittedName>
        <fullName evidence="2">Uncharacterized protein</fullName>
    </submittedName>
</protein>
<accession>A0AAD5G4D3</accession>
<proteinExistence type="predicted"/>